<evidence type="ECO:0000313" key="1">
    <source>
        <dbReference type="EMBL" id="KAH7843896.1"/>
    </source>
</evidence>
<comment type="caution">
    <text evidence="1">The sequence shown here is derived from an EMBL/GenBank/DDBJ whole genome shotgun (WGS) entry which is preliminary data.</text>
</comment>
<evidence type="ECO:0000313" key="2">
    <source>
        <dbReference type="Proteomes" id="UP000828048"/>
    </source>
</evidence>
<accession>A0ACB7XSL0</accession>
<proteinExistence type="predicted"/>
<name>A0ACB7XSL0_9ERIC</name>
<dbReference type="EMBL" id="CM037151">
    <property type="protein sequence ID" value="KAH7843896.1"/>
    <property type="molecule type" value="Genomic_DNA"/>
</dbReference>
<dbReference type="Proteomes" id="UP000828048">
    <property type="component" value="Chromosome 1"/>
</dbReference>
<reference evidence="1 2" key="1">
    <citation type="journal article" date="2021" name="Hortic Res">
        <title>High-quality reference genome and annotation aids understanding of berry development for evergreen blueberry (Vaccinium darrowii).</title>
        <authorList>
            <person name="Yu J."/>
            <person name="Hulse-Kemp A.M."/>
            <person name="Babiker E."/>
            <person name="Staton M."/>
        </authorList>
    </citation>
    <scope>NUCLEOTIDE SEQUENCE [LARGE SCALE GENOMIC DNA]</scope>
    <source>
        <strain evidence="2">cv. NJ 8807/NJ 8810</strain>
        <tissue evidence="1">Young leaf</tissue>
    </source>
</reference>
<gene>
    <name evidence="1" type="ORF">Vadar_022002</name>
</gene>
<organism evidence="1 2">
    <name type="scientific">Vaccinium darrowii</name>
    <dbReference type="NCBI Taxonomy" id="229202"/>
    <lineage>
        <taxon>Eukaryota</taxon>
        <taxon>Viridiplantae</taxon>
        <taxon>Streptophyta</taxon>
        <taxon>Embryophyta</taxon>
        <taxon>Tracheophyta</taxon>
        <taxon>Spermatophyta</taxon>
        <taxon>Magnoliopsida</taxon>
        <taxon>eudicotyledons</taxon>
        <taxon>Gunneridae</taxon>
        <taxon>Pentapetalae</taxon>
        <taxon>asterids</taxon>
        <taxon>Ericales</taxon>
        <taxon>Ericaceae</taxon>
        <taxon>Vaccinioideae</taxon>
        <taxon>Vaccinieae</taxon>
        <taxon>Vaccinium</taxon>
    </lineage>
</organism>
<sequence length="414" mass="46117">MVMQTRSSASSESGSSLSTPVDAERRGAFATNKVGRKSNHRKFSSSNKRTPQSPPIRRHRQEEEEEEEEEAIEKFLEALEKNSLAVLVKEAISKYGDPDYIDRIRKVADEDSALRKVRVEVVGHACFDAKTLTSVFESHGEIEQFSFVPNPHASFDTVVSATADILFKHRYGARTVLRMPHIKLGEGVYAITKLHSLLGPGQFWNPLTWSPYCCSRALTGHPPLVVEEPGEKLVDFFGKSYLVGLVMEAISKHPDFVQSVKTQASLDPTCRRLRVTCKNLPHSLTSITSFYGKYGEIEECTANKTSATILYKHRKSVCKALKQPRSDIAIGLRAWCRPGPEVVGLQLWRSTGAGRSRIPSEPGRMERWVASCLRLDKLKDKASGVTEISIEDRLIPESGHHSHTGEGSSRACRS</sequence>
<protein>
    <submittedName>
        <fullName evidence="1">Uncharacterized protein</fullName>
    </submittedName>
</protein>
<keyword evidence="2" id="KW-1185">Reference proteome</keyword>